<dbReference type="KEGG" id="csu:CSUB_C1687"/>
<dbReference type="Proteomes" id="UP000008120">
    <property type="component" value="Chromosome"/>
</dbReference>
<dbReference type="AlphaFoldDB" id="E6N9E8"/>
<evidence type="ECO:0000313" key="5">
    <source>
        <dbReference type="Proteomes" id="UP000008120"/>
    </source>
</evidence>
<evidence type="ECO:0008006" key="6">
    <source>
        <dbReference type="Google" id="ProtNLM"/>
    </source>
</evidence>
<evidence type="ECO:0000256" key="1">
    <source>
        <dbReference type="SAM" id="Phobius"/>
    </source>
</evidence>
<dbReference type="BioCyc" id="CCAL311458:G131R-1715-MONOMER"/>
<organism evidence="2 5">
    <name type="scientific">Caldiarchaeum subterraneum</name>
    <dbReference type="NCBI Taxonomy" id="311458"/>
    <lineage>
        <taxon>Archaea</taxon>
        <taxon>Nitrososphaerota</taxon>
        <taxon>Candidatus Caldarchaeales</taxon>
        <taxon>Candidatus Caldarchaeaceae</taxon>
        <taxon>Candidatus Caldarchaeum</taxon>
    </lineage>
</organism>
<feature type="transmembrane region" description="Helical" evidence="1">
    <location>
        <begin position="102"/>
        <end position="125"/>
    </location>
</feature>
<name>E6N9E8_CALS0</name>
<keyword evidence="1" id="KW-1133">Transmembrane helix</keyword>
<accession>E6N9E8</accession>
<dbReference type="EMBL" id="AP011902">
    <property type="protein sequence ID" value="BAJ49774.1"/>
    <property type="molecule type" value="Genomic_DNA"/>
</dbReference>
<protein>
    <recommendedName>
        <fullName evidence="6">DUF4149 domain-containing protein</fullName>
    </recommendedName>
</protein>
<feature type="transmembrane region" description="Helical" evidence="1">
    <location>
        <begin position="38"/>
        <end position="57"/>
    </location>
</feature>
<evidence type="ECO:0000313" key="2">
    <source>
        <dbReference type="EMBL" id="BAJ48917.1"/>
    </source>
</evidence>
<dbReference type="EMBL" id="AP011876">
    <property type="protein sequence ID" value="BAJ48917.1"/>
    <property type="molecule type" value="Genomic_DNA"/>
</dbReference>
<feature type="transmembrane region" description="Helical" evidence="1">
    <location>
        <begin position="69"/>
        <end position="90"/>
    </location>
</feature>
<reference evidence="2 5" key="2">
    <citation type="journal article" date="2011" name="Nucleic Acids Res.">
        <title>Insights into the evolution of Archaea and eukaryotic protein modifier systems revealed by the genome of a novel archaeal group.</title>
        <authorList>
            <person name="Nunoura T."/>
            <person name="Takaki Y."/>
            <person name="Kakuta J."/>
            <person name="Nishi S."/>
            <person name="Sugahara J."/>
            <person name="Kazama H."/>
            <person name="Chee G."/>
            <person name="Hattori M."/>
            <person name="Kanai A."/>
            <person name="Atomi H."/>
            <person name="Takai K."/>
            <person name="Takami H."/>
        </authorList>
    </citation>
    <scope>NUCLEOTIDE SEQUENCE [LARGE SCALE GENOMIC DNA]</scope>
</reference>
<keyword evidence="1" id="KW-0812">Transmembrane</keyword>
<dbReference type="STRING" id="311458.CSUB_C1687"/>
<evidence type="ECO:0000313" key="3">
    <source>
        <dbReference type="EMBL" id="BAJ49774.1"/>
    </source>
</evidence>
<proteinExistence type="predicted"/>
<gene>
    <name evidence="4" type="ORF">CSUB_C1687</name>
    <name evidence="3" type="ORF">HGMM_F20G01C23</name>
    <name evidence="2" type="ORF">HGMM_F28A10C08</name>
</gene>
<sequence>MVFWVGGIAHLAFAAIPQLAKLENIADRTRLMGGMMKRYNPVAWTAIPILIASTTYLTLHSAGKTPLPIITLAILYTAAVLDFLHSFILGPRAASGKTHARTLALTVARVETALALALPLLIAGLL</sequence>
<dbReference type="EMBL" id="BA000048">
    <property type="protein sequence ID" value="BAJ51538.1"/>
    <property type="molecule type" value="Genomic_DNA"/>
</dbReference>
<keyword evidence="1" id="KW-0472">Membrane</keyword>
<reference evidence="2 5" key="1">
    <citation type="journal article" date="2005" name="Environ. Microbiol.">
        <title>Genetic and functional properties of uncultivated thermophilic crenarchaeotes from a subsurface gold mine as revealed by analysis of genome fragments.</title>
        <authorList>
            <person name="Nunoura T."/>
            <person name="Hirayama H."/>
            <person name="Takami H."/>
            <person name="Oida H."/>
            <person name="Nishi S."/>
            <person name="Shimamura S."/>
            <person name="Suzuki Y."/>
            <person name="Inagaki F."/>
            <person name="Takai K."/>
            <person name="Nealson K.H."/>
            <person name="Horikoshi K."/>
        </authorList>
    </citation>
    <scope>NUCLEOTIDE SEQUENCE [LARGE SCALE GENOMIC DNA]</scope>
</reference>
<evidence type="ECO:0000313" key="4">
    <source>
        <dbReference type="EMBL" id="BAJ51538.1"/>
    </source>
</evidence>